<name>A0AAF0UXL3_SOLVR</name>
<sequence length="26" mass="3078">MHVLSRSRRTRIWLSSRFAALCLCIT</sequence>
<organism evidence="1 2">
    <name type="scientific">Solanum verrucosum</name>
    <dbReference type="NCBI Taxonomy" id="315347"/>
    <lineage>
        <taxon>Eukaryota</taxon>
        <taxon>Viridiplantae</taxon>
        <taxon>Streptophyta</taxon>
        <taxon>Embryophyta</taxon>
        <taxon>Tracheophyta</taxon>
        <taxon>Spermatophyta</taxon>
        <taxon>Magnoliopsida</taxon>
        <taxon>eudicotyledons</taxon>
        <taxon>Gunneridae</taxon>
        <taxon>Pentapetalae</taxon>
        <taxon>asterids</taxon>
        <taxon>lamiids</taxon>
        <taxon>Solanales</taxon>
        <taxon>Solanaceae</taxon>
        <taxon>Solanoideae</taxon>
        <taxon>Solaneae</taxon>
        <taxon>Solanum</taxon>
    </lineage>
</organism>
<dbReference type="AlphaFoldDB" id="A0AAF0UXL3"/>
<dbReference type="Proteomes" id="UP001234989">
    <property type="component" value="Chromosome 11"/>
</dbReference>
<dbReference type="EMBL" id="CP133622">
    <property type="protein sequence ID" value="WMV53399.1"/>
    <property type="molecule type" value="Genomic_DNA"/>
</dbReference>
<accession>A0AAF0UXL3</accession>
<keyword evidence="2" id="KW-1185">Reference proteome</keyword>
<proteinExistence type="predicted"/>
<gene>
    <name evidence="1" type="ORF">MTR67_046784</name>
</gene>
<evidence type="ECO:0000313" key="1">
    <source>
        <dbReference type="EMBL" id="WMV53399.1"/>
    </source>
</evidence>
<protein>
    <submittedName>
        <fullName evidence="1">Uncharacterized protein</fullName>
    </submittedName>
</protein>
<reference evidence="1" key="1">
    <citation type="submission" date="2023-08" db="EMBL/GenBank/DDBJ databases">
        <title>A de novo genome assembly of Solanum verrucosum Schlechtendal, a Mexican diploid species geographically isolated from the other diploid A-genome species in potato relatives.</title>
        <authorList>
            <person name="Hosaka K."/>
        </authorList>
    </citation>
    <scope>NUCLEOTIDE SEQUENCE</scope>
    <source>
        <tissue evidence="1">Young leaves</tissue>
    </source>
</reference>
<evidence type="ECO:0000313" key="2">
    <source>
        <dbReference type="Proteomes" id="UP001234989"/>
    </source>
</evidence>